<sequence length="29" mass="3378">MGLHYIPPLGKKCILYKWGSSILELTIFR</sequence>
<organism evidence="1">
    <name type="scientific">Arundo donax</name>
    <name type="common">Giant reed</name>
    <name type="synonym">Donax arundinaceus</name>
    <dbReference type="NCBI Taxonomy" id="35708"/>
    <lineage>
        <taxon>Eukaryota</taxon>
        <taxon>Viridiplantae</taxon>
        <taxon>Streptophyta</taxon>
        <taxon>Embryophyta</taxon>
        <taxon>Tracheophyta</taxon>
        <taxon>Spermatophyta</taxon>
        <taxon>Magnoliopsida</taxon>
        <taxon>Liliopsida</taxon>
        <taxon>Poales</taxon>
        <taxon>Poaceae</taxon>
        <taxon>PACMAD clade</taxon>
        <taxon>Arundinoideae</taxon>
        <taxon>Arundineae</taxon>
        <taxon>Arundo</taxon>
    </lineage>
</organism>
<proteinExistence type="predicted"/>
<protein>
    <submittedName>
        <fullName evidence="1">Uncharacterized protein</fullName>
    </submittedName>
</protein>
<reference evidence="1" key="2">
    <citation type="journal article" date="2015" name="Data Brief">
        <title>Shoot transcriptome of the giant reed, Arundo donax.</title>
        <authorList>
            <person name="Barrero R.A."/>
            <person name="Guerrero F.D."/>
            <person name="Moolhuijzen P."/>
            <person name="Goolsby J.A."/>
            <person name="Tidwell J."/>
            <person name="Bellgard S.E."/>
            <person name="Bellgard M.I."/>
        </authorList>
    </citation>
    <scope>NUCLEOTIDE SEQUENCE</scope>
    <source>
        <tissue evidence="1">Shoot tissue taken approximately 20 cm above the soil surface</tissue>
    </source>
</reference>
<dbReference type="EMBL" id="GBRH01276241">
    <property type="protein sequence ID" value="JAD21654.1"/>
    <property type="molecule type" value="Transcribed_RNA"/>
</dbReference>
<dbReference type="AlphaFoldDB" id="A0A0A8Y6H5"/>
<accession>A0A0A8Y6H5</accession>
<name>A0A0A8Y6H5_ARUDO</name>
<evidence type="ECO:0000313" key="1">
    <source>
        <dbReference type="EMBL" id="JAD21654.1"/>
    </source>
</evidence>
<reference evidence="1" key="1">
    <citation type="submission" date="2014-09" db="EMBL/GenBank/DDBJ databases">
        <authorList>
            <person name="Magalhaes I.L.F."/>
            <person name="Oliveira U."/>
            <person name="Santos F.R."/>
            <person name="Vidigal T.H.D.A."/>
            <person name="Brescovit A.D."/>
            <person name="Santos A.J."/>
        </authorList>
    </citation>
    <scope>NUCLEOTIDE SEQUENCE</scope>
    <source>
        <tissue evidence="1">Shoot tissue taken approximately 20 cm above the soil surface</tissue>
    </source>
</reference>